<proteinExistence type="predicted"/>
<feature type="compositionally biased region" description="Acidic residues" evidence="1">
    <location>
        <begin position="242"/>
        <end position="257"/>
    </location>
</feature>
<sequence length="374" mass="41258">MSEDPQKKRSGRLAKYTTEKDRLEAQCEKTRARVQAHRERQRERLRAAEVPDQDNCHGQDVTDEPGLTALDSAGQVAASYANLDHDSIATAFTSCGNPQVEDDTEKDIQHHTKGKVYSQDDPVLDVEDILGTDTFFQSLHDYVKQWEDPTAAANASIDHAINKTDDNASGIATSYPIAITTTTTTIPIASTASQPTTAATNAAHLTVAIPSSSKSDWATFLTAGCDDGSPCSVQLHSLWLDQDDDGEEDDNYDDINNDSDRGGNNNKSDDEVVEGEGRNEGDMLECVKNIVDESTTIRLDYTTPITRKSAVSTWLKSDRKANAATTKLPRQLQSKQEPNTIMRVLREATSTLALKMYDKTLPREPLFSWLMDPF</sequence>
<reference evidence="2" key="1">
    <citation type="submission" date="2021-03" db="EMBL/GenBank/DDBJ databases">
        <title>Comparative genomics and phylogenomic investigation of the class Geoglossomycetes provide insights into ecological specialization and systematics.</title>
        <authorList>
            <person name="Melie T."/>
            <person name="Pirro S."/>
            <person name="Miller A.N."/>
            <person name="Quandt A."/>
        </authorList>
    </citation>
    <scope>NUCLEOTIDE SEQUENCE</scope>
    <source>
        <strain evidence="2">GBOQ0MN5Z8</strain>
    </source>
</reference>
<organism evidence="2 3">
    <name type="scientific">Glutinoglossum americanum</name>
    <dbReference type="NCBI Taxonomy" id="1670608"/>
    <lineage>
        <taxon>Eukaryota</taxon>
        <taxon>Fungi</taxon>
        <taxon>Dikarya</taxon>
        <taxon>Ascomycota</taxon>
        <taxon>Pezizomycotina</taxon>
        <taxon>Geoglossomycetes</taxon>
        <taxon>Geoglossales</taxon>
        <taxon>Geoglossaceae</taxon>
        <taxon>Glutinoglossum</taxon>
    </lineage>
</organism>
<comment type="caution">
    <text evidence="2">The sequence shown here is derived from an EMBL/GenBank/DDBJ whole genome shotgun (WGS) entry which is preliminary data.</text>
</comment>
<accession>A0A9P8KUY1</accession>
<feature type="region of interest" description="Disordered" evidence="1">
    <location>
        <begin position="1"/>
        <end position="58"/>
    </location>
</feature>
<dbReference type="EMBL" id="JAGHQL010000186">
    <property type="protein sequence ID" value="KAH0536684.1"/>
    <property type="molecule type" value="Genomic_DNA"/>
</dbReference>
<feature type="compositionally biased region" description="Basic and acidic residues" evidence="1">
    <location>
        <begin position="17"/>
        <end position="57"/>
    </location>
</feature>
<feature type="region of interest" description="Disordered" evidence="1">
    <location>
        <begin position="242"/>
        <end position="281"/>
    </location>
</feature>
<keyword evidence="3" id="KW-1185">Reference proteome</keyword>
<evidence type="ECO:0000313" key="2">
    <source>
        <dbReference type="EMBL" id="KAH0536684.1"/>
    </source>
</evidence>
<name>A0A9P8KUY1_9PEZI</name>
<gene>
    <name evidence="2" type="ORF">FGG08_006450</name>
</gene>
<protein>
    <submittedName>
        <fullName evidence="2">Uncharacterized protein</fullName>
    </submittedName>
</protein>
<feature type="compositionally biased region" description="Basic and acidic residues" evidence="1">
    <location>
        <begin position="267"/>
        <end position="281"/>
    </location>
</feature>
<dbReference type="Proteomes" id="UP000698800">
    <property type="component" value="Unassembled WGS sequence"/>
</dbReference>
<evidence type="ECO:0000256" key="1">
    <source>
        <dbReference type="SAM" id="MobiDB-lite"/>
    </source>
</evidence>
<evidence type="ECO:0000313" key="3">
    <source>
        <dbReference type="Proteomes" id="UP000698800"/>
    </source>
</evidence>
<dbReference type="AlphaFoldDB" id="A0A9P8KUY1"/>